<dbReference type="STRING" id="1635173.WH52_10870"/>
<organism evidence="1 2">
    <name type="scientific">Tenacibaculum holothuriorum</name>
    <dbReference type="NCBI Taxonomy" id="1635173"/>
    <lineage>
        <taxon>Bacteria</taxon>
        <taxon>Pseudomonadati</taxon>
        <taxon>Bacteroidota</taxon>
        <taxon>Flavobacteriia</taxon>
        <taxon>Flavobacteriales</taxon>
        <taxon>Flavobacteriaceae</taxon>
        <taxon>Tenacibaculum</taxon>
    </lineage>
</organism>
<comment type="caution">
    <text evidence="1">The sequence shown here is derived from an EMBL/GenBank/DDBJ whole genome shotgun (WGS) entry which is preliminary data.</text>
</comment>
<keyword evidence="2" id="KW-1185">Reference proteome</keyword>
<evidence type="ECO:0000313" key="2">
    <source>
        <dbReference type="Proteomes" id="UP000194221"/>
    </source>
</evidence>
<dbReference type="EMBL" id="LAPZ01000009">
    <property type="protein sequence ID" value="OSY87604.1"/>
    <property type="molecule type" value="Genomic_DNA"/>
</dbReference>
<accession>A0A1Y2PAV9</accession>
<reference evidence="1 2" key="1">
    <citation type="submission" date="2015-03" db="EMBL/GenBank/DDBJ databases">
        <title>Genome sequence of Tenacibaculum sp. S2-2, isolated from intestinal microbiota of sea cucumber, Apostichopus japonicas.</title>
        <authorList>
            <person name="Shao Z."/>
            <person name="Wang L."/>
            <person name="Li X."/>
        </authorList>
    </citation>
    <scope>NUCLEOTIDE SEQUENCE [LARGE SCALE GENOMIC DNA]</scope>
    <source>
        <strain evidence="1 2">S2-2</strain>
    </source>
</reference>
<sequence length="260" mass="28852">MDNPESILLDSDNNVLYVSNINGEMTNKDGNGYISKLSLDGKIIKKEWITSLNAPKGLAISNNKLYVADVDEIVEIDINTSKITAKYQAPDATFLNDLVADENGDIYASNTFGFSSIYKLSNGTTELWLKNEELNLPNGLLIMHNHLFVGSWGANPNSETFATEVPGRLIKISLRTKKIKNVTEPFANLDGIVRTVHGILMSDWLSGKLLYYSNERQSVVKILDIPKGSADVEFNPKQKVVYVPQMLNGRLTAYAFSSNK</sequence>
<dbReference type="InterPro" id="IPR011042">
    <property type="entry name" value="6-blade_b-propeller_TolB-like"/>
</dbReference>
<evidence type="ECO:0000313" key="1">
    <source>
        <dbReference type="EMBL" id="OSY87604.1"/>
    </source>
</evidence>
<protein>
    <recommendedName>
        <fullName evidence="3">SMP-30/Gluconolactonase/LRE-like region domain-containing protein</fullName>
    </recommendedName>
</protein>
<proteinExistence type="predicted"/>
<gene>
    <name evidence="1" type="ORF">WH52_10870</name>
</gene>
<dbReference type="Gene3D" id="2.120.10.30">
    <property type="entry name" value="TolB, C-terminal domain"/>
    <property type="match status" value="1"/>
</dbReference>
<name>A0A1Y2PAV9_9FLAO</name>
<evidence type="ECO:0008006" key="3">
    <source>
        <dbReference type="Google" id="ProtNLM"/>
    </source>
</evidence>
<dbReference type="Proteomes" id="UP000194221">
    <property type="component" value="Unassembled WGS sequence"/>
</dbReference>
<dbReference type="AlphaFoldDB" id="A0A1Y2PAV9"/>
<dbReference type="SUPFAM" id="SSF101898">
    <property type="entry name" value="NHL repeat"/>
    <property type="match status" value="1"/>
</dbReference>
<dbReference type="InParanoid" id="A0A1Y2PAV9"/>